<evidence type="ECO:0000313" key="3">
    <source>
        <dbReference type="Proteomes" id="UP000635996"/>
    </source>
</evidence>
<comment type="caution">
    <text evidence="2">The sequence shown here is derived from an EMBL/GenBank/DDBJ whole genome shotgun (WGS) entry which is preliminary data.</text>
</comment>
<proteinExistence type="predicted"/>
<organism evidence="2 3">
    <name type="scientific">Streptomyces thermoviolaceus subsp. thermoviolaceus</name>
    <dbReference type="NCBI Taxonomy" id="66860"/>
    <lineage>
        <taxon>Bacteria</taxon>
        <taxon>Bacillati</taxon>
        <taxon>Actinomycetota</taxon>
        <taxon>Actinomycetes</taxon>
        <taxon>Kitasatosporales</taxon>
        <taxon>Streptomycetaceae</taxon>
        <taxon>Streptomyces</taxon>
    </lineage>
</organism>
<protein>
    <submittedName>
        <fullName evidence="2">Uncharacterized protein</fullName>
    </submittedName>
</protein>
<dbReference type="EMBL" id="JAATEL010000032">
    <property type="protein sequence ID" value="NJP17085.1"/>
    <property type="molecule type" value="Genomic_DNA"/>
</dbReference>
<keyword evidence="1" id="KW-0472">Membrane</keyword>
<evidence type="ECO:0000313" key="2">
    <source>
        <dbReference type="EMBL" id="NJP17085.1"/>
    </source>
</evidence>
<keyword evidence="1" id="KW-1133">Transmembrane helix</keyword>
<sequence>MLAHLPLPWLLLMAACATALFGWEMHRCAKHRAVTVAMVVASVACCLGMIVIGGVQPQHYSAPQMLVLYSFTWTGAAIGWHPSKKMWAEWLDEWRRGIRRDHYAWPRKYMAILLCSTLVAAFAGIILSS</sequence>
<feature type="transmembrane region" description="Helical" evidence="1">
    <location>
        <begin position="61"/>
        <end position="80"/>
    </location>
</feature>
<reference evidence="2 3" key="1">
    <citation type="submission" date="2020-03" db="EMBL/GenBank/DDBJ databases">
        <title>WGS of actinomycetes isolated from Thailand.</title>
        <authorList>
            <person name="Thawai C."/>
        </authorList>
    </citation>
    <scope>NUCLEOTIDE SEQUENCE [LARGE SCALE GENOMIC DNA]</scope>
    <source>
        <strain evidence="2 3">NBRC 13905</strain>
    </source>
</reference>
<dbReference type="Gene3D" id="1.20.1250.20">
    <property type="entry name" value="MFS general substrate transporter like domains"/>
    <property type="match status" value="1"/>
</dbReference>
<dbReference type="Proteomes" id="UP000635996">
    <property type="component" value="Unassembled WGS sequence"/>
</dbReference>
<gene>
    <name evidence="2" type="ORF">HCJ95_23100</name>
</gene>
<accession>A0ABX0Z1C1</accession>
<feature type="transmembrane region" description="Helical" evidence="1">
    <location>
        <begin position="6"/>
        <end position="23"/>
    </location>
</feature>
<feature type="transmembrane region" description="Helical" evidence="1">
    <location>
        <begin position="35"/>
        <end position="55"/>
    </location>
</feature>
<dbReference type="RefSeq" id="WP_125498369.1">
    <property type="nucleotide sequence ID" value="NZ_BMVZ01000029.1"/>
</dbReference>
<dbReference type="InterPro" id="IPR036259">
    <property type="entry name" value="MFS_trans_sf"/>
</dbReference>
<keyword evidence="3" id="KW-1185">Reference proteome</keyword>
<dbReference type="SUPFAM" id="SSF103473">
    <property type="entry name" value="MFS general substrate transporter"/>
    <property type="match status" value="1"/>
</dbReference>
<keyword evidence="1" id="KW-0812">Transmembrane</keyword>
<feature type="transmembrane region" description="Helical" evidence="1">
    <location>
        <begin position="109"/>
        <end position="127"/>
    </location>
</feature>
<evidence type="ECO:0000256" key="1">
    <source>
        <dbReference type="SAM" id="Phobius"/>
    </source>
</evidence>
<name>A0ABX0Z1C1_STRTL</name>